<dbReference type="GO" id="GO:0033104">
    <property type="term" value="C:type VI protein secretion system complex"/>
    <property type="evidence" value="ECO:0007669"/>
    <property type="project" value="InterPro"/>
</dbReference>
<comment type="caution">
    <text evidence="1">The sequence shown here is derived from an EMBL/GenBank/DDBJ whole genome shotgun (WGS) entry which is preliminary data.</text>
</comment>
<name>E5WZX8_9BACE</name>
<dbReference type="Proteomes" id="UP000003246">
    <property type="component" value="Unassembled WGS sequence"/>
</dbReference>
<accession>E5WZX8</accession>
<dbReference type="EMBL" id="ACWG01000028">
    <property type="protein sequence ID" value="EFV29527.1"/>
    <property type="molecule type" value="Genomic_DNA"/>
</dbReference>
<evidence type="ECO:0000313" key="1">
    <source>
        <dbReference type="EMBL" id="EFV29527.1"/>
    </source>
</evidence>
<reference evidence="1 2" key="1">
    <citation type="submission" date="2010-10" db="EMBL/GenBank/DDBJ databases">
        <title>The Genome Sequence of Bacteroides eggerthii strain 1_2_48FAA.</title>
        <authorList>
            <consortium name="The Broad Institute Genome Sequencing Platform"/>
            <person name="Ward D."/>
            <person name="Earl A."/>
            <person name="Feldgarden M."/>
            <person name="Young S.K."/>
            <person name="Gargeya S."/>
            <person name="Zeng Q."/>
            <person name="Alvarado L."/>
            <person name="Berlin A."/>
            <person name="Bochicchio J."/>
            <person name="Chapman S.B."/>
            <person name="Chen Z."/>
            <person name="Freedman E."/>
            <person name="Gellesch M."/>
            <person name="Goldberg J."/>
            <person name="Griggs A."/>
            <person name="Gujja S."/>
            <person name="Heilman E."/>
            <person name="Heiman D."/>
            <person name="Howarth C."/>
            <person name="Mehta T."/>
            <person name="Neiman D."/>
            <person name="Pearson M."/>
            <person name="Roberts A."/>
            <person name="Saif S."/>
            <person name="Shea T."/>
            <person name="Shenoy N."/>
            <person name="Sisk P."/>
            <person name="Stolte C."/>
            <person name="Sykes S."/>
            <person name="White J."/>
            <person name="Yandava C."/>
            <person name="Allen-Vercoe E."/>
            <person name="Ambrose C."/>
            <person name="Strauss J."/>
            <person name="Daigneault M."/>
            <person name="Haas B."/>
            <person name="Nusbaum C."/>
            <person name="Birren B."/>
        </authorList>
    </citation>
    <scope>NUCLEOTIDE SEQUENCE [LARGE SCALE GENOMIC DNA]</scope>
    <source>
        <strain evidence="1 2">1_2_48FAA</strain>
    </source>
</reference>
<evidence type="ECO:0000313" key="2">
    <source>
        <dbReference type="Proteomes" id="UP000003246"/>
    </source>
</evidence>
<proteinExistence type="predicted"/>
<gene>
    <name evidence="1" type="ORF">HMPREF1016_02234</name>
</gene>
<dbReference type="Pfam" id="PF17642">
    <property type="entry name" value="TssD"/>
    <property type="match status" value="1"/>
</dbReference>
<sequence>MASELTLEINGHKRYILGYYFGFHRNIQYNRPVQSVWGGEICVEMTSGSDTVFLEMLMAEREIVQTSTNGSKFATIIPTPVSGKIQFVKEDRIFRELAFQEAYVIFYREQMSSIGSKSMTTQIVISPICLEINRQIKMRKIQPSGICLGWAQFVEEAPKPIHVTPYSPPTLLVKSAIGETEALPNEVIEYKVTSYNLSNVSDSDRKRVKWDIEVDGKRETLKERGDVIKLHILEKWEGKDIVLRPYLNSPSSDVYVKTSIRIKAVIFFVNGYWNSGNTDLSFIEPLKKAIAENTIGTQNKRAYWNNAFLNAAKEYFQRKYKDWTSKSIENSAITPIFIDGSNVWNSSGKTRFNTGWDEAELLFNTELVDEKVVNVSGNQMKKIFIVSHSMGAAHAEGMIAAWSWHGLKIERVLHFSAADNRDFQVKLPNCTYQINLMPDLVLMYKNADDAVKTNFENFWKMMKRPYLDRPDGFMIERMLPEHYIEVGNKEQATYNHYYTKSGKVWELVPFLKK</sequence>
<dbReference type="HOGENOM" id="CLU_530681_0_0_10"/>
<organism evidence="1 2">
    <name type="scientific">Bacteroides eggerthii 1_2_48FAA</name>
    <dbReference type="NCBI Taxonomy" id="665953"/>
    <lineage>
        <taxon>Bacteria</taxon>
        <taxon>Pseudomonadati</taxon>
        <taxon>Bacteroidota</taxon>
        <taxon>Bacteroidia</taxon>
        <taxon>Bacteroidales</taxon>
        <taxon>Bacteroidaceae</taxon>
        <taxon>Bacteroides</taxon>
    </lineage>
</organism>
<dbReference type="RefSeq" id="WP_004294296.1">
    <property type="nucleotide sequence ID" value="NZ_AKBX01000004.1"/>
</dbReference>
<dbReference type="AlphaFoldDB" id="E5WZX8"/>
<protein>
    <submittedName>
        <fullName evidence="1">Uncharacterized protein</fullName>
    </submittedName>
</protein>
<dbReference type="InterPro" id="IPR041408">
    <property type="entry name" value="Hcp_Tssd"/>
</dbReference>